<organism evidence="2 3">
    <name type="scientific">Dyella jiangningensis</name>
    <dbReference type="NCBI Taxonomy" id="1379159"/>
    <lineage>
        <taxon>Bacteria</taxon>
        <taxon>Pseudomonadati</taxon>
        <taxon>Pseudomonadota</taxon>
        <taxon>Gammaproteobacteria</taxon>
        <taxon>Lysobacterales</taxon>
        <taxon>Rhodanobacteraceae</taxon>
        <taxon>Dyella</taxon>
    </lineage>
</organism>
<dbReference type="Proteomes" id="UP000248926">
    <property type="component" value="Unassembled WGS sequence"/>
</dbReference>
<accession>A0A328PC38</accession>
<dbReference type="OrthoDB" id="9806868at2"/>
<evidence type="ECO:0000313" key="2">
    <source>
        <dbReference type="EMBL" id="RAO77594.1"/>
    </source>
</evidence>
<dbReference type="RefSeq" id="WP_111981681.1">
    <property type="nucleotide sequence ID" value="NZ_NFZS01000001.1"/>
</dbReference>
<reference evidence="2 3" key="1">
    <citation type="journal article" date="2018" name="Genet. Mol. Biol.">
        <title>The genome sequence of Dyella jiangningensis FCAV SCS01 from a lignocellulose-decomposing microbial consortium metagenome reveals potential for biotechnological applications.</title>
        <authorList>
            <person name="Desiderato J.G."/>
            <person name="Alvarenga D.O."/>
            <person name="Constancio M.T.L."/>
            <person name="Alves L.M.C."/>
            <person name="Varani A.M."/>
        </authorList>
    </citation>
    <scope>NUCLEOTIDE SEQUENCE [LARGE SCALE GENOMIC DNA]</scope>
    <source>
        <strain evidence="2 3">FCAV SCS01</strain>
    </source>
</reference>
<dbReference type="Gene3D" id="3.30.720.120">
    <property type="match status" value="1"/>
</dbReference>
<protein>
    <submittedName>
        <fullName evidence="2">Glyoxalase</fullName>
    </submittedName>
</protein>
<proteinExistence type="predicted"/>
<name>A0A328PC38_9GAMM</name>
<dbReference type="InterPro" id="IPR029068">
    <property type="entry name" value="Glyas_Bleomycin-R_OHBP_Dase"/>
</dbReference>
<dbReference type="Gene3D" id="3.30.720.110">
    <property type="match status" value="1"/>
</dbReference>
<feature type="domain" description="VOC" evidence="1">
    <location>
        <begin position="10"/>
        <end position="122"/>
    </location>
</feature>
<dbReference type="Pfam" id="PF00903">
    <property type="entry name" value="Glyoxalase"/>
    <property type="match status" value="1"/>
</dbReference>
<dbReference type="InterPro" id="IPR004360">
    <property type="entry name" value="Glyas_Fos-R_dOase_dom"/>
</dbReference>
<dbReference type="EMBL" id="NFZS01000001">
    <property type="protein sequence ID" value="RAO77594.1"/>
    <property type="molecule type" value="Genomic_DNA"/>
</dbReference>
<evidence type="ECO:0000313" key="3">
    <source>
        <dbReference type="Proteomes" id="UP000248926"/>
    </source>
</evidence>
<sequence>MIRNRSMPPGVFIPELAYRDVREAAAWLCRVFGFQERLRIGDHRVQLVYGGASMVVIEHPSESPVDAATHATMVHVPDVHSHHARALACAAKIIVPPADHPYGERQYAVEDIGGHRWVFSQSIADVDPIQWGGTLFSEQEIV</sequence>
<dbReference type="InterPro" id="IPR037523">
    <property type="entry name" value="VOC_core"/>
</dbReference>
<comment type="caution">
    <text evidence="2">The sequence shown here is derived from an EMBL/GenBank/DDBJ whole genome shotgun (WGS) entry which is preliminary data.</text>
</comment>
<dbReference type="SUPFAM" id="SSF54593">
    <property type="entry name" value="Glyoxalase/Bleomycin resistance protein/Dihydroxybiphenyl dioxygenase"/>
    <property type="match status" value="1"/>
</dbReference>
<evidence type="ECO:0000259" key="1">
    <source>
        <dbReference type="PROSITE" id="PS51819"/>
    </source>
</evidence>
<dbReference type="AlphaFoldDB" id="A0A328PC38"/>
<keyword evidence="3" id="KW-1185">Reference proteome</keyword>
<gene>
    <name evidence="2" type="ORF">CA260_06915</name>
</gene>
<dbReference type="PROSITE" id="PS51819">
    <property type="entry name" value="VOC"/>
    <property type="match status" value="1"/>
</dbReference>